<sequence>MSFLECVDVLMVTNKHELNKYCSLFSHGLASESLTKIRSINDSSHSESLFRG</sequence>
<reference evidence="1" key="1">
    <citation type="submission" date="2014-12" db="EMBL/GenBank/DDBJ databases">
        <title>Insight into the proteome of Arion vulgaris.</title>
        <authorList>
            <person name="Aradska J."/>
            <person name="Bulat T."/>
            <person name="Smidak R."/>
            <person name="Sarate P."/>
            <person name="Gangsoo J."/>
            <person name="Sialana F."/>
            <person name="Bilban M."/>
            <person name="Lubec G."/>
        </authorList>
    </citation>
    <scope>NUCLEOTIDE SEQUENCE</scope>
    <source>
        <tissue evidence="1">Skin</tissue>
    </source>
</reference>
<accession>A0A0B7AMC3</accession>
<organism evidence="1">
    <name type="scientific">Arion vulgaris</name>
    <dbReference type="NCBI Taxonomy" id="1028688"/>
    <lineage>
        <taxon>Eukaryota</taxon>
        <taxon>Metazoa</taxon>
        <taxon>Spiralia</taxon>
        <taxon>Lophotrochozoa</taxon>
        <taxon>Mollusca</taxon>
        <taxon>Gastropoda</taxon>
        <taxon>Heterobranchia</taxon>
        <taxon>Euthyneura</taxon>
        <taxon>Panpulmonata</taxon>
        <taxon>Eupulmonata</taxon>
        <taxon>Stylommatophora</taxon>
        <taxon>Helicina</taxon>
        <taxon>Arionoidea</taxon>
        <taxon>Arionidae</taxon>
        <taxon>Arion</taxon>
    </lineage>
</organism>
<name>A0A0B7AMC3_9EUPU</name>
<protein>
    <submittedName>
        <fullName evidence="1">Uncharacterized protein</fullName>
    </submittedName>
</protein>
<dbReference type="AlphaFoldDB" id="A0A0B7AMC3"/>
<evidence type="ECO:0000313" key="1">
    <source>
        <dbReference type="EMBL" id="CEK81075.1"/>
    </source>
</evidence>
<gene>
    <name evidence="1" type="primary">ORF124180</name>
</gene>
<proteinExistence type="predicted"/>
<dbReference type="EMBL" id="HACG01034210">
    <property type="protein sequence ID" value="CEK81075.1"/>
    <property type="molecule type" value="Transcribed_RNA"/>
</dbReference>